<feature type="transmembrane region" description="Helical" evidence="1">
    <location>
        <begin position="15"/>
        <end position="37"/>
    </location>
</feature>
<protein>
    <submittedName>
        <fullName evidence="2">Uncharacterized protein</fullName>
    </submittedName>
</protein>
<sequence>MPEAPPVTTATRDLLPLSCGIAPSFLVVLVLLVVLWVRW</sequence>
<comment type="caution">
    <text evidence="2">The sequence shown here is derived from an EMBL/GenBank/DDBJ whole genome shotgun (WGS) entry which is preliminary data.</text>
</comment>
<evidence type="ECO:0000313" key="2">
    <source>
        <dbReference type="EMBL" id="GAA2118912.1"/>
    </source>
</evidence>
<keyword evidence="3" id="KW-1185">Reference proteome</keyword>
<keyword evidence="1" id="KW-1133">Transmembrane helix</keyword>
<evidence type="ECO:0000256" key="1">
    <source>
        <dbReference type="SAM" id="Phobius"/>
    </source>
</evidence>
<name>A0ABN2XWX4_9ACTN</name>
<evidence type="ECO:0000313" key="3">
    <source>
        <dbReference type="Proteomes" id="UP001501020"/>
    </source>
</evidence>
<dbReference type="EMBL" id="BAAAMR010000001">
    <property type="protein sequence ID" value="GAA2118912.1"/>
    <property type="molecule type" value="Genomic_DNA"/>
</dbReference>
<dbReference type="Proteomes" id="UP001501020">
    <property type="component" value="Unassembled WGS sequence"/>
</dbReference>
<proteinExistence type="predicted"/>
<accession>A0ABN2XWX4</accession>
<reference evidence="2 3" key="1">
    <citation type="journal article" date="2019" name="Int. J. Syst. Evol. Microbiol.">
        <title>The Global Catalogue of Microorganisms (GCM) 10K type strain sequencing project: providing services to taxonomists for standard genome sequencing and annotation.</title>
        <authorList>
            <consortium name="The Broad Institute Genomics Platform"/>
            <consortium name="The Broad Institute Genome Sequencing Center for Infectious Disease"/>
            <person name="Wu L."/>
            <person name="Ma J."/>
        </authorList>
    </citation>
    <scope>NUCLEOTIDE SEQUENCE [LARGE SCALE GENOMIC DNA]</scope>
    <source>
        <strain evidence="2 3">JCM 13850</strain>
    </source>
</reference>
<keyword evidence="1" id="KW-0472">Membrane</keyword>
<keyword evidence="1" id="KW-0812">Transmembrane</keyword>
<gene>
    <name evidence="2" type="ORF">GCM10009727_02380</name>
</gene>
<organism evidence="2 3">
    <name type="scientific">Actinomadura napierensis</name>
    <dbReference type="NCBI Taxonomy" id="267854"/>
    <lineage>
        <taxon>Bacteria</taxon>
        <taxon>Bacillati</taxon>
        <taxon>Actinomycetota</taxon>
        <taxon>Actinomycetes</taxon>
        <taxon>Streptosporangiales</taxon>
        <taxon>Thermomonosporaceae</taxon>
        <taxon>Actinomadura</taxon>
    </lineage>
</organism>